<dbReference type="PROSITE" id="PS50004">
    <property type="entry name" value="C2"/>
    <property type="match status" value="2"/>
</dbReference>
<feature type="compositionally biased region" description="Basic and acidic residues" evidence="5">
    <location>
        <begin position="179"/>
        <end position="193"/>
    </location>
</feature>
<feature type="compositionally biased region" description="Basic and acidic residues" evidence="5">
    <location>
        <begin position="635"/>
        <end position="663"/>
    </location>
</feature>
<feature type="compositionally biased region" description="Polar residues" evidence="5">
    <location>
        <begin position="623"/>
        <end position="634"/>
    </location>
</feature>
<feature type="region of interest" description="Disordered" evidence="5">
    <location>
        <begin position="1126"/>
        <end position="1145"/>
    </location>
</feature>
<feature type="compositionally biased region" description="Acidic residues" evidence="5">
    <location>
        <begin position="681"/>
        <end position="691"/>
    </location>
</feature>
<feature type="compositionally biased region" description="Polar residues" evidence="5">
    <location>
        <begin position="329"/>
        <end position="343"/>
    </location>
</feature>
<evidence type="ECO:0000256" key="2">
    <source>
        <dbReference type="ARBA" id="ARBA00022737"/>
    </source>
</evidence>
<dbReference type="SUPFAM" id="SSF49562">
    <property type="entry name" value="C2 domain (Calcium/lipid-binding domain, CaLB)"/>
    <property type="match status" value="2"/>
</dbReference>
<organism evidence="8 9">
    <name type="scientific">Lymnaea stagnalis</name>
    <name type="common">Great pond snail</name>
    <name type="synonym">Helix stagnalis</name>
    <dbReference type="NCBI Taxonomy" id="6523"/>
    <lineage>
        <taxon>Eukaryota</taxon>
        <taxon>Metazoa</taxon>
        <taxon>Spiralia</taxon>
        <taxon>Lophotrochozoa</taxon>
        <taxon>Mollusca</taxon>
        <taxon>Gastropoda</taxon>
        <taxon>Heterobranchia</taxon>
        <taxon>Euthyneura</taxon>
        <taxon>Panpulmonata</taxon>
        <taxon>Hygrophila</taxon>
        <taxon>Lymnaeoidea</taxon>
        <taxon>Lymnaeidae</taxon>
        <taxon>Lymnaea</taxon>
    </lineage>
</organism>
<evidence type="ECO:0000256" key="5">
    <source>
        <dbReference type="SAM" id="MobiDB-lite"/>
    </source>
</evidence>
<dbReference type="Gene3D" id="2.60.40.150">
    <property type="entry name" value="C2 domain"/>
    <property type="match status" value="2"/>
</dbReference>
<feature type="compositionally biased region" description="Low complexity" evidence="5">
    <location>
        <begin position="717"/>
        <end position="728"/>
    </location>
</feature>
<sequence>MPENFIRPKAQSKDDIRRVPPIPSQSLDLSLLTEQEEKIIQAVIQKDELERSYLDAKISEIRKEIQELRKAGALTSGDDQNAICARCKYKFPSFIMPLADHGQRCVTCKFRVCKKCSTRELSGMWVCILCFKYSQEKWLTGEWLSKGEAIGLQGSDLLRVSLRDRNKRGHSKLPVLSKEENTVEKKTAEKKSGENVQLLTGQRRDSYSQALENQKAAVKLPKGNANNNDRFRAWRKVGGSSRVHAKTEITPVDLDMRRNSDASSASSLASGGTNKDGSSDDTKSMSEQGLHDDQSWDSGSSSQKSNTTKGSQSKLSKSIDSEVPVTAKNVAQKSPRPSLSSGADSFEEVYNSNVNKLVELMNGGDTGHSTHDPKTVVKETKRVLPSVPSNGKKKHLLLQKSFSLSEEVAESSKYQSFDDAGSDSNVPVISENIKVDHKLLLPNPNSQTVSDAKSGPAHIETFSGSSKKNSSSDETPVAPPRKTKRKLPSIVINVDQPIAEAAAVKTSANESQNGTSGGDELKPKTFLSPVHFHPPSVLQQLEELGRARDAPDNLQVNLCRSSSNVSDTLSSITEISEQWGEADSLPYESDVCSDSTLHERHFDESFLIEDEIHSDRGITISVPVTSDSEVNSRSAEIDRSRERQQADVKLIESDARAEADRNEGNQSDIEDQADSQVLEDSNPEDFSDDMEQSAMECERQFKGRSTASHDPAPLDPATQSQTGTGAAADGREFHRVPSDTVARTENKSEALKSETCVDRRKSEENVKASLFGKFIEKPAIFDLGSLLSGGKERAKKKKAVTDALLREKGGDKKITLLSWVQKNQEEEAQTSIDLFEPYSAIPEATLDLDSHELVRDSGVNSSHTSRANTPEQPTHSSSRTSVPEQRASQQTQQKSHADQLLVVPVIAVTNAGDERDREEEDDDFDEMFDNKRPQLLGSRNSLADSRESIYSVYSDAGEVNYGRIPVTGDIMFNLSYNAKASQLEVHIKQCRDLGPVDTKHNKSDPYVKTYLLPDKTRSSKRKTKIKKHTLNPTFDETLKYSISKAELESRTLWVTVWHNDRFGRNDFLGEVTIPLDYYRFDENEPRWYPLQERQAVGQDAPMMVYKGDLFVSLKYVPADMVENAPKKKSGSFRKKSKEKEKPQTGLGEVHVLVREAQNLTAMRAAAGSNPFCKGYLLPDVSHTSKQKTPVIKKTTNPQWQHILTFEGVDQSQLHQHGLELTIWDHEKLSSNDFLGGVRLNLGQGTHQGKPVDWMDARGEEVEAWQSMMEHPNEWVDAQLPLRASMGKQNVKK</sequence>
<feature type="compositionally biased region" description="Basic and acidic residues" evidence="5">
    <location>
        <begin position="277"/>
        <end position="294"/>
    </location>
</feature>
<evidence type="ECO:0000256" key="1">
    <source>
        <dbReference type="ARBA" id="ARBA00004370"/>
    </source>
</evidence>
<dbReference type="InterPro" id="IPR011011">
    <property type="entry name" value="Znf_FYVE_PHD"/>
</dbReference>
<proteinExistence type="predicted"/>
<gene>
    <name evidence="8" type="ORF">GSLYS_00012197001</name>
</gene>
<dbReference type="CDD" id="cd08521">
    <property type="entry name" value="C2A_SLP"/>
    <property type="match status" value="1"/>
</dbReference>
<name>A0AAV2HW91_LYMST</name>
<dbReference type="EMBL" id="CAXITT010000296">
    <property type="protein sequence ID" value="CAL1538376.1"/>
    <property type="molecule type" value="Genomic_DNA"/>
</dbReference>
<feature type="region of interest" description="Disordered" evidence="5">
    <location>
        <begin position="623"/>
        <end position="759"/>
    </location>
</feature>
<comment type="subcellular location">
    <subcellularLocation>
        <location evidence="1">Membrane</location>
    </subcellularLocation>
</comment>
<feature type="region of interest" description="Disordered" evidence="5">
    <location>
        <begin position="440"/>
        <end position="490"/>
    </location>
</feature>
<dbReference type="InterPro" id="IPR001565">
    <property type="entry name" value="Synaptotagmin"/>
</dbReference>
<feature type="compositionally biased region" description="Basic and acidic residues" evidence="5">
    <location>
        <begin position="729"/>
        <end position="759"/>
    </location>
</feature>
<dbReference type="SUPFAM" id="SSF57903">
    <property type="entry name" value="FYVE/PHD zinc finger"/>
    <property type="match status" value="1"/>
</dbReference>
<dbReference type="SMART" id="SM00239">
    <property type="entry name" value="C2"/>
    <property type="match status" value="2"/>
</dbReference>
<dbReference type="InterPro" id="IPR013083">
    <property type="entry name" value="Znf_RING/FYVE/PHD"/>
</dbReference>
<protein>
    <recommendedName>
        <fullName evidence="10">Synaptotagmin-like protein 5</fullName>
    </recommendedName>
</protein>
<feature type="coiled-coil region" evidence="4">
    <location>
        <begin position="32"/>
        <end position="71"/>
    </location>
</feature>
<evidence type="ECO:0000259" key="7">
    <source>
        <dbReference type="PROSITE" id="PS50916"/>
    </source>
</evidence>
<dbReference type="PANTHER" id="PTHR45716">
    <property type="entry name" value="BITESIZE, ISOFORM I"/>
    <property type="match status" value="1"/>
</dbReference>
<dbReference type="InterPro" id="IPR000008">
    <property type="entry name" value="C2_dom"/>
</dbReference>
<dbReference type="Pfam" id="PF02318">
    <property type="entry name" value="FYVE_2"/>
    <property type="match status" value="1"/>
</dbReference>
<evidence type="ECO:0000313" key="8">
    <source>
        <dbReference type="EMBL" id="CAL1538376.1"/>
    </source>
</evidence>
<dbReference type="InterPro" id="IPR010911">
    <property type="entry name" value="Rab_BD"/>
</dbReference>
<dbReference type="InterPro" id="IPR035892">
    <property type="entry name" value="C2_domain_sf"/>
</dbReference>
<keyword evidence="4" id="KW-0175">Coiled coil</keyword>
<reference evidence="8 9" key="1">
    <citation type="submission" date="2024-04" db="EMBL/GenBank/DDBJ databases">
        <authorList>
            <consortium name="Genoscope - CEA"/>
            <person name="William W."/>
        </authorList>
    </citation>
    <scope>NUCLEOTIDE SEQUENCE [LARGE SCALE GENOMIC DNA]</scope>
</reference>
<keyword evidence="9" id="KW-1185">Reference proteome</keyword>
<dbReference type="GO" id="GO:0006886">
    <property type="term" value="P:intracellular protein transport"/>
    <property type="evidence" value="ECO:0007669"/>
    <property type="project" value="InterPro"/>
</dbReference>
<feature type="compositionally biased region" description="Basic and acidic residues" evidence="5">
    <location>
        <begin position="368"/>
        <end position="382"/>
    </location>
</feature>
<evidence type="ECO:0008006" key="10">
    <source>
        <dbReference type="Google" id="ProtNLM"/>
    </source>
</evidence>
<keyword evidence="3" id="KW-0472">Membrane</keyword>
<dbReference type="CDD" id="cd15747">
    <property type="entry name" value="FYVE_Slp3_4_5"/>
    <property type="match status" value="1"/>
</dbReference>
<keyword evidence="2" id="KW-0677">Repeat</keyword>
<dbReference type="Proteomes" id="UP001497497">
    <property type="component" value="Unassembled WGS sequence"/>
</dbReference>
<dbReference type="Gene3D" id="3.30.40.10">
    <property type="entry name" value="Zinc/RING finger domain, C3HC4 (zinc finger)"/>
    <property type="match status" value="1"/>
</dbReference>
<dbReference type="FunFam" id="2.60.40.150:FF:000006">
    <property type="entry name" value="Synaptotagmin-like 5, isoform CRA_a"/>
    <property type="match status" value="1"/>
</dbReference>
<dbReference type="GO" id="GO:0005886">
    <property type="term" value="C:plasma membrane"/>
    <property type="evidence" value="ECO:0007669"/>
    <property type="project" value="TreeGrafter"/>
</dbReference>
<feature type="compositionally biased region" description="Low complexity" evidence="5">
    <location>
        <begin position="296"/>
        <end position="305"/>
    </location>
</feature>
<feature type="region of interest" description="Disordered" evidence="5">
    <location>
        <begin position="179"/>
        <end position="345"/>
    </location>
</feature>
<feature type="compositionally biased region" description="Polar residues" evidence="5">
    <location>
        <begin position="858"/>
        <end position="894"/>
    </location>
</feature>
<feature type="domain" description="RabBD" evidence="7">
    <location>
        <begin position="26"/>
        <end position="147"/>
    </location>
</feature>
<dbReference type="GO" id="GO:0006887">
    <property type="term" value="P:exocytosis"/>
    <property type="evidence" value="ECO:0007669"/>
    <property type="project" value="TreeGrafter"/>
</dbReference>
<feature type="region of interest" description="Disordered" evidence="5">
    <location>
        <begin position="856"/>
        <end position="931"/>
    </location>
</feature>
<feature type="compositionally biased region" description="Basic residues" evidence="5">
    <location>
        <begin position="1126"/>
        <end position="1136"/>
    </location>
</feature>
<feature type="region of interest" description="Disordered" evidence="5">
    <location>
        <begin position="503"/>
        <end position="523"/>
    </location>
</feature>
<dbReference type="Pfam" id="PF00168">
    <property type="entry name" value="C2"/>
    <property type="match status" value="2"/>
</dbReference>
<feature type="compositionally biased region" description="Low complexity" evidence="5">
    <location>
        <begin position="261"/>
        <end position="270"/>
    </location>
</feature>
<evidence type="ECO:0000256" key="3">
    <source>
        <dbReference type="ARBA" id="ARBA00023136"/>
    </source>
</evidence>
<evidence type="ECO:0000256" key="4">
    <source>
        <dbReference type="SAM" id="Coils"/>
    </source>
</evidence>
<comment type="caution">
    <text evidence="8">The sequence shown here is derived from an EMBL/GenBank/DDBJ whole genome shotgun (WGS) entry which is preliminary data.</text>
</comment>
<feature type="compositionally biased region" description="Acidic residues" evidence="5">
    <location>
        <begin position="916"/>
        <end position="927"/>
    </location>
</feature>
<dbReference type="PANTHER" id="PTHR45716:SF2">
    <property type="entry name" value="BITESIZE, ISOFORM I"/>
    <property type="match status" value="1"/>
</dbReference>
<dbReference type="PROSITE" id="PS50916">
    <property type="entry name" value="RABBD"/>
    <property type="match status" value="1"/>
</dbReference>
<evidence type="ECO:0000259" key="6">
    <source>
        <dbReference type="PROSITE" id="PS50004"/>
    </source>
</evidence>
<dbReference type="GO" id="GO:0031267">
    <property type="term" value="F:small GTPase binding"/>
    <property type="evidence" value="ECO:0007669"/>
    <property type="project" value="InterPro"/>
</dbReference>
<feature type="region of interest" description="Disordered" evidence="5">
    <location>
        <begin position="360"/>
        <end position="392"/>
    </location>
</feature>
<dbReference type="PRINTS" id="PR00399">
    <property type="entry name" value="SYNAPTOTAGMN"/>
</dbReference>
<dbReference type="GO" id="GO:0042043">
    <property type="term" value="F:neurexin family protein binding"/>
    <property type="evidence" value="ECO:0007669"/>
    <property type="project" value="TreeGrafter"/>
</dbReference>
<feature type="compositionally biased region" description="Polar residues" evidence="5">
    <location>
        <begin position="306"/>
        <end position="318"/>
    </location>
</feature>
<dbReference type="InterPro" id="IPR041282">
    <property type="entry name" value="FYVE_2"/>
</dbReference>
<evidence type="ECO:0000313" key="9">
    <source>
        <dbReference type="Proteomes" id="UP001497497"/>
    </source>
</evidence>
<dbReference type="CDD" id="cd04020">
    <property type="entry name" value="C2B_SLP_1-2-3-4"/>
    <property type="match status" value="1"/>
</dbReference>
<feature type="domain" description="C2" evidence="6">
    <location>
        <begin position="966"/>
        <end position="1088"/>
    </location>
</feature>
<feature type="domain" description="C2" evidence="6">
    <location>
        <begin position="1128"/>
        <end position="1254"/>
    </location>
</feature>
<dbReference type="GO" id="GO:0070382">
    <property type="term" value="C:exocytic vesicle"/>
    <property type="evidence" value="ECO:0007669"/>
    <property type="project" value="TreeGrafter"/>
</dbReference>
<dbReference type="InterPro" id="IPR043567">
    <property type="entry name" value="SYTL1-5_C2B"/>
</dbReference>
<accession>A0AAV2HW91</accession>